<dbReference type="GO" id="GO:0000272">
    <property type="term" value="P:polysaccharide catabolic process"/>
    <property type="evidence" value="ECO:0007669"/>
    <property type="project" value="UniProtKB-KW"/>
</dbReference>
<evidence type="ECO:0000256" key="1">
    <source>
        <dbReference type="ARBA" id="ARBA00001863"/>
    </source>
</evidence>
<evidence type="ECO:0000256" key="6">
    <source>
        <dbReference type="ARBA" id="ARBA00023295"/>
    </source>
</evidence>
<keyword evidence="10" id="KW-0812">Transmembrane</keyword>
<dbReference type="GO" id="GO:0000324">
    <property type="term" value="C:fungal-type vacuole"/>
    <property type="evidence" value="ECO:0007669"/>
    <property type="project" value="TreeGrafter"/>
</dbReference>
<dbReference type="RefSeq" id="XP_019036315.1">
    <property type="nucleotide sequence ID" value="XM_019180503.1"/>
</dbReference>
<feature type="transmembrane region" description="Helical" evidence="10">
    <location>
        <begin position="741"/>
        <end position="762"/>
    </location>
</feature>
<dbReference type="InterPro" id="IPR000165">
    <property type="entry name" value="Glucoamylase"/>
</dbReference>
<dbReference type="Proteomes" id="UP000094112">
    <property type="component" value="Unassembled WGS sequence"/>
</dbReference>
<evidence type="ECO:0000259" key="11">
    <source>
        <dbReference type="Pfam" id="PF00723"/>
    </source>
</evidence>
<name>A0A1E3NVE1_WICAA</name>
<dbReference type="EMBL" id="KV454214">
    <property type="protein sequence ID" value="ODQ57108.1"/>
    <property type="molecule type" value="Genomic_DNA"/>
</dbReference>
<proteinExistence type="inferred from homology"/>
<accession>A0A1E3NVE1</accession>
<evidence type="ECO:0000256" key="2">
    <source>
        <dbReference type="ARBA" id="ARBA00006188"/>
    </source>
</evidence>
<dbReference type="AlphaFoldDB" id="A0A1E3NVE1"/>
<keyword evidence="4 12" id="KW-0378">Hydrolase</keyword>
<organism evidence="12 13">
    <name type="scientific">Wickerhamomyces anomalus (strain ATCC 58044 / CBS 1984 / NCYC 433 / NRRL Y-366-8)</name>
    <name type="common">Yeast</name>
    <name type="synonym">Hansenula anomala</name>
    <dbReference type="NCBI Taxonomy" id="683960"/>
    <lineage>
        <taxon>Eukaryota</taxon>
        <taxon>Fungi</taxon>
        <taxon>Dikarya</taxon>
        <taxon>Ascomycota</taxon>
        <taxon>Saccharomycotina</taxon>
        <taxon>Saccharomycetes</taxon>
        <taxon>Phaffomycetales</taxon>
        <taxon>Wickerhamomycetaceae</taxon>
        <taxon>Wickerhamomyces</taxon>
    </lineage>
</organism>
<dbReference type="Pfam" id="PF00723">
    <property type="entry name" value="Glyco_hydro_15"/>
    <property type="match status" value="1"/>
</dbReference>
<protein>
    <recommendedName>
        <fullName evidence="3">glucan 1,4-alpha-glucosidase</fullName>
        <ecNumber evidence="3">3.2.1.3</ecNumber>
    </recommendedName>
    <alternativeName>
        <fullName evidence="9">1,4-alpha-D-glucan glucohydrolase</fullName>
    </alternativeName>
    <alternativeName>
        <fullName evidence="8">Glucan 1,4-alpha-glucosidase</fullName>
    </alternativeName>
</protein>
<dbReference type="PANTHER" id="PTHR31616:SF9">
    <property type="entry name" value="GLUCOAMYLASE, INTRACELLULAR SPORULATION-SPECIFIC"/>
    <property type="match status" value="1"/>
</dbReference>
<gene>
    <name evidence="12" type="ORF">WICANDRAFT_107448</name>
</gene>
<dbReference type="InterPro" id="IPR008928">
    <property type="entry name" value="6-hairpin_glycosidase_sf"/>
</dbReference>
<keyword evidence="5" id="KW-0119">Carbohydrate metabolism</keyword>
<dbReference type="SUPFAM" id="SSF48208">
    <property type="entry name" value="Six-hairpin glycosidases"/>
    <property type="match status" value="1"/>
</dbReference>
<dbReference type="PRINTS" id="PR00736">
    <property type="entry name" value="GLHYDRLASE15"/>
</dbReference>
<evidence type="ECO:0000256" key="8">
    <source>
        <dbReference type="ARBA" id="ARBA00033442"/>
    </source>
</evidence>
<keyword evidence="7" id="KW-0624">Polysaccharide degradation</keyword>
<evidence type="ECO:0000256" key="5">
    <source>
        <dbReference type="ARBA" id="ARBA00023277"/>
    </source>
</evidence>
<dbReference type="EC" id="3.2.1.3" evidence="3"/>
<dbReference type="SMR" id="A0A1E3NVE1"/>
<dbReference type="InterPro" id="IPR011613">
    <property type="entry name" value="GH15-like"/>
</dbReference>
<dbReference type="GeneID" id="30197749"/>
<evidence type="ECO:0000256" key="10">
    <source>
        <dbReference type="SAM" id="Phobius"/>
    </source>
</evidence>
<evidence type="ECO:0000313" key="13">
    <source>
        <dbReference type="Proteomes" id="UP000094112"/>
    </source>
</evidence>
<dbReference type="PANTHER" id="PTHR31616">
    <property type="entry name" value="TREHALASE"/>
    <property type="match status" value="1"/>
</dbReference>
<dbReference type="Gene3D" id="1.50.10.10">
    <property type="match status" value="1"/>
</dbReference>
<dbReference type="InterPro" id="IPR012341">
    <property type="entry name" value="6hp_glycosidase-like_sf"/>
</dbReference>
<keyword evidence="13" id="KW-1185">Reference proteome</keyword>
<keyword evidence="10" id="KW-1133">Transmembrane helix</keyword>
<evidence type="ECO:0000256" key="9">
    <source>
        <dbReference type="ARBA" id="ARBA00033473"/>
    </source>
</evidence>
<comment type="similarity">
    <text evidence="2">Belongs to the glycosyl hydrolase 15 family.</text>
</comment>
<dbReference type="OrthoDB" id="6123450at2759"/>
<evidence type="ECO:0000256" key="4">
    <source>
        <dbReference type="ARBA" id="ARBA00022801"/>
    </source>
</evidence>
<evidence type="ECO:0000313" key="12">
    <source>
        <dbReference type="EMBL" id="ODQ57108.1"/>
    </source>
</evidence>
<sequence>MWCSNAASIIIHYSIMLFNKFYNLASASFAFASILLENPFEVNTTNHVQLASYNYTSGTFNADLFVHNDGYDKNVYLYYENTEGDSTPLTVLAGQFLKDLGNNWELWSISSPIYQEEGLTKLLNVTFDSITTGEVYSQELNIEVEQEGEIKESEKAPEPKVTPSGFYEDIDNWLNPTDLNAQSYKSKTRVFDNINVNGSVPGLVIAAQSYYEPDYAYHWIRDAGLTFDAIFKLYESLPNRDSPAARDIEDYFLQFIQASIDEQKDRSAIAGLGEPKFYLGNNSGYQGAWGRPQNDGPAIRAFALIEFVKDYIKKGGDRDYIIDKAWEEPILVDLKFVASNWTESNFDLWEEVNSDHFFTKFVQRRALIQGAEFASEYLKDFSTYKTLTEAANELNDTLSTFVYPLRNIILNTYGPVQRGKASYKDLSVILAINHAYLGDGVFAPTDDYVVRTVYEVATSFIDVYNLSQTTHDQSGLPLAPPTGRYPEDVYNGTGSSLANPWYLSNSAFAEYFFTAAKDFQDKGSITISNLTAPFWKFYGSGVDATERTITKDSEDFSKLIQAMIAWGDAYLRVVKYYSGDDGHYSEQFDKDTGVQRGAKDLTWSYASILTAAIARSKVRVALSIPIICLMTPNTFMALKDTFHIPIREDIMSFTIMPYIAISKSLVGIANSTTRVIKRNVTEMISSIELSRYFSFAEKKRKKIMFALSFIRVVFYITFVLHSRLVDISEFDSIGSFCCWTIARPFIYFTLAVCELWTLLVLFTKEASKITIGWFRYSQNLLLSPCWNELFENSIDKLSSEHLVITLEGRCLQGVVLDDCNALSHEVNQPTGSMLTTLVGLPDQTILSPKCCIRTVSSKNQKD</sequence>
<comment type="catalytic activity">
    <reaction evidence="1">
        <text>Hydrolysis of terminal (1-&gt;4)-linked alpha-D-glucose residues successively from non-reducing ends of the chains with release of beta-D-glucose.</text>
        <dbReference type="EC" id="3.2.1.3"/>
    </reaction>
</comment>
<dbReference type="STRING" id="683960.A0A1E3NVE1"/>
<keyword evidence="6" id="KW-0326">Glycosidase</keyword>
<evidence type="ECO:0000256" key="3">
    <source>
        <dbReference type="ARBA" id="ARBA00012593"/>
    </source>
</evidence>
<keyword evidence="10" id="KW-0472">Membrane</keyword>
<reference evidence="12 13" key="1">
    <citation type="journal article" date="2016" name="Proc. Natl. Acad. Sci. U.S.A.">
        <title>Comparative genomics of biotechnologically important yeasts.</title>
        <authorList>
            <person name="Riley R."/>
            <person name="Haridas S."/>
            <person name="Wolfe K.H."/>
            <person name="Lopes M.R."/>
            <person name="Hittinger C.T."/>
            <person name="Goeker M."/>
            <person name="Salamov A.A."/>
            <person name="Wisecaver J.H."/>
            <person name="Long T.M."/>
            <person name="Calvey C.H."/>
            <person name="Aerts A.L."/>
            <person name="Barry K.W."/>
            <person name="Choi C."/>
            <person name="Clum A."/>
            <person name="Coughlan A.Y."/>
            <person name="Deshpande S."/>
            <person name="Douglass A.P."/>
            <person name="Hanson S.J."/>
            <person name="Klenk H.-P."/>
            <person name="LaButti K.M."/>
            <person name="Lapidus A."/>
            <person name="Lindquist E.A."/>
            <person name="Lipzen A.M."/>
            <person name="Meier-Kolthoff J.P."/>
            <person name="Ohm R.A."/>
            <person name="Otillar R.P."/>
            <person name="Pangilinan J.L."/>
            <person name="Peng Y."/>
            <person name="Rokas A."/>
            <person name="Rosa C.A."/>
            <person name="Scheuner C."/>
            <person name="Sibirny A.A."/>
            <person name="Slot J.C."/>
            <person name="Stielow J.B."/>
            <person name="Sun H."/>
            <person name="Kurtzman C.P."/>
            <person name="Blackwell M."/>
            <person name="Grigoriev I.V."/>
            <person name="Jeffries T.W."/>
        </authorList>
    </citation>
    <scope>NUCLEOTIDE SEQUENCE [LARGE SCALE GENOMIC DNA]</scope>
    <source>
        <strain evidence="13">ATCC 58044 / CBS 1984 / NCYC 433 / NRRL Y-366-8</strain>
    </source>
</reference>
<feature type="domain" description="GH15-like" evidence="11">
    <location>
        <begin position="196"/>
        <end position="612"/>
    </location>
</feature>
<feature type="transmembrane region" description="Helical" evidence="10">
    <location>
        <begin position="703"/>
        <end position="721"/>
    </location>
</feature>
<dbReference type="GO" id="GO:0004339">
    <property type="term" value="F:glucan 1,4-alpha-glucosidase activity"/>
    <property type="evidence" value="ECO:0007669"/>
    <property type="project" value="UniProtKB-EC"/>
</dbReference>
<evidence type="ECO:0000256" key="7">
    <source>
        <dbReference type="ARBA" id="ARBA00023326"/>
    </source>
</evidence>